<proteinExistence type="predicted"/>
<feature type="compositionally biased region" description="Basic and acidic residues" evidence="1">
    <location>
        <begin position="1"/>
        <end position="10"/>
    </location>
</feature>
<name>A0A1I1AYZ1_9PSEU</name>
<dbReference type="EMBL" id="FOKG01000011">
    <property type="protein sequence ID" value="SFB43315.1"/>
    <property type="molecule type" value="Genomic_DNA"/>
</dbReference>
<evidence type="ECO:0000313" key="2">
    <source>
        <dbReference type="EMBL" id="SFB43315.1"/>
    </source>
</evidence>
<dbReference type="STRING" id="490629.SAMN05216266_11184"/>
<feature type="region of interest" description="Disordered" evidence="1">
    <location>
        <begin position="1"/>
        <end position="61"/>
    </location>
</feature>
<reference evidence="3" key="1">
    <citation type="submission" date="2016-10" db="EMBL/GenBank/DDBJ databases">
        <authorList>
            <person name="Varghese N."/>
            <person name="Submissions S."/>
        </authorList>
    </citation>
    <scope>NUCLEOTIDE SEQUENCE [LARGE SCALE GENOMIC DNA]</scope>
    <source>
        <strain evidence="3">CGMCC 4.3568</strain>
    </source>
</reference>
<evidence type="ECO:0000313" key="3">
    <source>
        <dbReference type="Proteomes" id="UP000243799"/>
    </source>
</evidence>
<keyword evidence="3" id="KW-1185">Reference proteome</keyword>
<feature type="compositionally biased region" description="Acidic residues" evidence="1">
    <location>
        <begin position="11"/>
        <end position="23"/>
    </location>
</feature>
<gene>
    <name evidence="2" type="ORF">SAMN05216266_11184</name>
</gene>
<sequence>MDGERSLREQADEEPLAESEEQIDEAKRVAEENQEVAESIADENVPPPADPPGRETGFSPS</sequence>
<accession>A0A1I1AYZ1</accession>
<dbReference type="RefSeq" id="WP_091674570.1">
    <property type="nucleotide sequence ID" value="NZ_FOKG01000011.1"/>
</dbReference>
<evidence type="ECO:0000256" key="1">
    <source>
        <dbReference type="SAM" id="MobiDB-lite"/>
    </source>
</evidence>
<organism evidence="2 3">
    <name type="scientific">Amycolatopsis marina</name>
    <dbReference type="NCBI Taxonomy" id="490629"/>
    <lineage>
        <taxon>Bacteria</taxon>
        <taxon>Bacillati</taxon>
        <taxon>Actinomycetota</taxon>
        <taxon>Actinomycetes</taxon>
        <taxon>Pseudonocardiales</taxon>
        <taxon>Pseudonocardiaceae</taxon>
        <taxon>Amycolatopsis</taxon>
    </lineage>
</organism>
<protein>
    <submittedName>
        <fullName evidence="2">Uncharacterized protein</fullName>
    </submittedName>
</protein>
<dbReference type="Proteomes" id="UP000243799">
    <property type="component" value="Unassembled WGS sequence"/>
</dbReference>
<dbReference type="AlphaFoldDB" id="A0A1I1AYZ1"/>